<evidence type="ECO:0000313" key="5">
    <source>
        <dbReference type="EMBL" id="QWV59598.1"/>
    </source>
</evidence>
<dbReference type="EMBL" id="KC960018">
    <property type="protein sequence ID" value="AGS47877.1"/>
    <property type="molecule type" value="Genomic_DNA"/>
</dbReference>
<reference evidence="4" key="4">
    <citation type="submission" date="2013-04" db="EMBL/GenBank/DDBJ databases">
        <authorList>
            <person name="Chen J."/>
            <person name="Hu Y."/>
            <person name="Yin Y."/>
            <person name="Wang B."/>
            <person name="Zhu Y."/>
        </authorList>
    </citation>
    <scope>NUCLEOTIDE SEQUENCE</scope>
    <source>
        <strain evidence="4">Unioasis 1</strain>
    </source>
</reference>
<proteinExistence type="predicted"/>
<dbReference type="OrthoDB" id="14620at10239"/>
<accession>A0EYR5</accession>
<dbReference type="EMBL" id="DQ837165">
    <property type="protein sequence ID" value="ABI35696.1"/>
    <property type="molecule type" value="Genomic_DNA"/>
</dbReference>
<dbReference type="GO" id="GO:0008270">
    <property type="term" value="F:zinc ion binding"/>
    <property type="evidence" value="ECO:0007669"/>
    <property type="project" value="UniProtKB-KW"/>
</dbReference>
<gene>
    <name evidence="5" type="ORF">QF4000012</name>
    <name evidence="4" type="ORF">wdlz-06GM23</name>
</gene>
<dbReference type="InterPro" id="IPR001841">
    <property type="entry name" value="Znf_RING"/>
</dbReference>
<evidence type="ECO:0000259" key="2">
    <source>
        <dbReference type="PROSITE" id="PS50089"/>
    </source>
</evidence>
<dbReference type="Proteomes" id="UP000214344">
    <property type="component" value="Segment"/>
</dbReference>
<dbReference type="PROSITE" id="PS50089">
    <property type="entry name" value="ZF_RING_2"/>
    <property type="match status" value="1"/>
</dbReference>
<dbReference type="RefSeq" id="YP_874205.1">
    <property type="nucleotide sequence ID" value="NC_008586.1"/>
</dbReference>
<keyword evidence="1" id="KW-0479">Metal-binding</keyword>
<evidence type="ECO:0000313" key="3">
    <source>
        <dbReference type="EMBL" id="ABI35696.1"/>
    </source>
</evidence>
<protein>
    <submittedName>
        <fullName evidence="3 4">Ie-0</fullName>
    </submittedName>
</protein>
<organism evidence="3 6">
    <name type="scientific">Ectropis obliqua nucleopolyhedrovirus</name>
    <dbReference type="NCBI Taxonomy" id="59376"/>
    <lineage>
        <taxon>Viruses</taxon>
        <taxon>Viruses incertae sedis</taxon>
        <taxon>Naldaviricetes</taxon>
        <taxon>Lefavirales</taxon>
        <taxon>Baculoviridae</taxon>
        <taxon>Alphabaculovirus</taxon>
        <taxon>Alphabaculovirus ecobliquae</taxon>
    </lineage>
</organism>
<keyword evidence="6" id="KW-1185">Reference proteome</keyword>
<evidence type="ECO:0000313" key="6">
    <source>
        <dbReference type="Proteomes" id="UP000214344"/>
    </source>
</evidence>
<evidence type="ECO:0000256" key="1">
    <source>
        <dbReference type="PROSITE-ProRule" id="PRU00175"/>
    </source>
</evidence>
<evidence type="ECO:0000313" key="4">
    <source>
        <dbReference type="EMBL" id="AGS47877.1"/>
    </source>
</evidence>
<reference evidence="3 6" key="3">
    <citation type="journal article" date="2007" name="Virology">
        <title>Genome sequence and organization of a nucleopolyhedrovirus that infects the tea looper caterpillar, Ectropis obliqua.</title>
        <authorList>
            <person name="Ma X.C."/>
            <person name="Shang J.Y."/>
            <person name="Yang Z.N."/>
            <person name="Bao Y.Y."/>
            <person name="Xiao Q."/>
            <person name="Zhang C.X."/>
        </authorList>
    </citation>
    <scope>NUCLEOTIDE SEQUENCE [LARGE SCALE GENOMIC DNA]</scope>
    <source>
        <strain evidence="3 6">A1</strain>
    </source>
</reference>
<dbReference type="Pfam" id="PF05290">
    <property type="entry name" value="Baculo_IE-1"/>
    <property type="match status" value="1"/>
</dbReference>
<keyword evidence="1" id="KW-0863">Zinc-finger</keyword>
<reference evidence="3" key="2">
    <citation type="submission" date="2006-07" db="EMBL/GenBank/DDBJ databases">
        <authorList>
            <person name="Zhang C.-X."/>
            <person name="Yang Z.-N."/>
            <person name="Ma X.-C."/>
            <person name="Xiao Q."/>
        </authorList>
    </citation>
    <scope>NUCLEOTIDE SEQUENCE</scope>
    <source>
        <strain evidence="3">A1</strain>
    </source>
</reference>
<reference evidence="5" key="5">
    <citation type="submission" date="2021-06" db="EMBL/GenBank/DDBJ databases">
        <authorList>
            <person name="Xiao Q."/>
            <person name="Zhang X.X."/>
            <person name="Tang M.J."/>
        </authorList>
    </citation>
    <scope>NUCLEOTIDE SEQUENCE</scope>
    <source>
        <strain evidence="5">QF4</strain>
    </source>
</reference>
<sequence length="252" mass="29988">MTSSSSFILNVDDNNLKWPESSWNAEYFEVLNNFKFDKYYNDELCYSVKLQFQLKSKAFDALQRQHYKMFHEEIVEILRYKENDDDILVSTDMCAHHLIEKISKIVKTIESMSNVDDQYRYCMFVFVPYAKQLLTILECFKNDYCCKNVVQQSLEYLQKLLQDSRQTFETLKTIHERIKTVNVFFDYPKIYECNICQETSVERQFLKPNVCCGFNICGMCYAQLWQHCNLYPVCPVCKTSFKSISTTVEIKH</sequence>
<dbReference type="InterPro" id="IPR007954">
    <property type="entry name" value="Baculo_IE-1"/>
</dbReference>
<name>A0EYR5_9ABAC</name>
<dbReference type="EMBL" id="MZ394738">
    <property type="protein sequence ID" value="QWV59598.1"/>
    <property type="molecule type" value="Genomic_DNA"/>
</dbReference>
<dbReference type="KEGG" id="vg:5176492"/>
<feature type="domain" description="RING-type" evidence="2">
    <location>
        <begin position="193"/>
        <end position="238"/>
    </location>
</feature>
<dbReference type="SUPFAM" id="SSF57850">
    <property type="entry name" value="RING/U-box"/>
    <property type="match status" value="1"/>
</dbReference>
<keyword evidence="1" id="KW-0862">Zinc</keyword>
<reference evidence="3 6" key="1">
    <citation type="journal article" date="2006" name="J. Microbiol.">
        <title>Morphological, phylogenetic and biological characteristics of Ectropis obliqua single-nucleocapsid nucleopolyhedrovirus.</title>
        <authorList>
            <person name="Ma X.C."/>
            <person name="Xu H.J."/>
            <person name="Tang M.J."/>
            <person name="Xiao Q."/>
            <person name="Hong J."/>
            <person name="Zhang C.X."/>
        </authorList>
    </citation>
    <scope>NUCLEOTIDE SEQUENCE [LARGE SCALE GENOMIC DNA]</scope>
    <source>
        <strain evidence="3 6">A1</strain>
    </source>
</reference>